<feature type="domain" description="Methyltransferase type 11" evidence="1">
    <location>
        <begin position="47"/>
        <end position="143"/>
    </location>
</feature>
<accession>A0A7D4DVQ3</accession>
<dbReference type="PANTHER" id="PTHR43591:SF24">
    <property type="entry name" value="2-METHOXY-6-POLYPRENYL-1,4-BENZOQUINOL METHYLASE, MITOCHONDRIAL"/>
    <property type="match status" value="1"/>
</dbReference>
<keyword evidence="2" id="KW-0489">Methyltransferase</keyword>
<organism evidence="2 3">
    <name type="scientific">Achromobacter pestifer</name>
    <dbReference type="NCBI Taxonomy" id="1353889"/>
    <lineage>
        <taxon>Bacteria</taxon>
        <taxon>Pseudomonadati</taxon>
        <taxon>Pseudomonadota</taxon>
        <taxon>Betaproteobacteria</taxon>
        <taxon>Burkholderiales</taxon>
        <taxon>Alcaligenaceae</taxon>
        <taxon>Achromobacter</taxon>
    </lineage>
</organism>
<dbReference type="PANTHER" id="PTHR43591">
    <property type="entry name" value="METHYLTRANSFERASE"/>
    <property type="match status" value="1"/>
</dbReference>
<protein>
    <submittedName>
        <fullName evidence="2">Class I SAM-dependent methyltransferase</fullName>
    </submittedName>
</protein>
<proteinExistence type="predicted"/>
<dbReference type="RefSeq" id="WP_173142696.1">
    <property type="nucleotide sequence ID" value="NZ_CP053985.1"/>
</dbReference>
<evidence type="ECO:0000313" key="3">
    <source>
        <dbReference type="Proteomes" id="UP000500970"/>
    </source>
</evidence>
<dbReference type="Gene3D" id="3.40.50.150">
    <property type="entry name" value="Vaccinia Virus protein VP39"/>
    <property type="match status" value="1"/>
</dbReference>
<reference evidence="2 3" key="1">
    <citation type="submission" date="2020-05" db="EMBL/GenBank/DDBJ databases">
        <title>FDA dAtabase for Regulatory Grade micrObial Sequences (FDA-ARGOS): Supporting development and validation of Infectious Disease Dx tests.</title>
        <authorList>
            <person name="Sproer C."/>
            <person name="Gronow S."/>
            <person name="Severitt S."/>
            <person name="Schroder I."/>
            <person name="Tallon L."/>
            <person name="Sadzewicz L."/>
            <person name="Zhao X."/>
            <person name="Vavikolanu K."/>
            <person name="Mehta A."/>
            <person name="Aluvathingal J."/>
            <person name="Nadendla S."/>
            <person name="Myers T."/>
            <person name="Yan Y."/>
            <person name="Sichtig H."/>
        </authorList>
    </citation>
    <scope>NUCLEOTIDE SEQUENCE [LARGE SCALE GENOMIC DNA]</scope>
    <source>
        <strain evidence="2 3">FDAARGOS_790</strain>
    </source>
</reference>
<dbReference type="InterPro" id="IPR013216">
    <property type="entry name" value="Methyltransf_11"/>
</dbReference>
<dbReference type="InterPro" id="IPR029063">
    <property type="entry name" value="SAM-dependent_MTases_sf"/>
</dbReference>
<dbReference type="KEGG" id="apes:FOC84_00490"/>
<evidence type="ECO:0000313" key="2">
    <source>
        <dbReference type="EMBL" id="QKH33494.1"/>
    </source>
</evidence>
<dbReference type="GO" id="GO:0008757">
    <property type="term" value="F:S-adenosylmethionine-dependent methyltransferase activity"/>
    <property type="evidence" value="ECO:0007669"/>
    <property type="project" value="InterPro"/>
</dbReference>
<dbReference type="Pfam" id="PF08241">
    <property type="entry name" value="Methyltransf_11"/>
    <property type="match status" value="1"/>
</dbReference>
<keyword evidence="3" id="KW-1185">Reference proteome</keyword>
<dbReference type="EMBL" id="CP053985">
    <property type="protein sequence ID" value="QKH33494.1"/>
    <property type="molecule type" value="Genomic_DNA"/>
</dbReference>
<gene>
    <name evidence="2" type="ORF">FOC84_00490</name>
</gene>
<dbReference type="SUPFAM" id="SSF53335">
    <property type="entry name" value="S-adenosyl-L-methionine-dependent methyltransferases"/>
    <property type="match status" value="1"/>
</dbReference>
<evidence type="ECO:0000259" key="1">
    <source>
        <dbReference type="Pfam" id="PF08241"/>
    </source>
</evidence>
<keyword evidence="2" id="KW-0808">Transferase</keyword>
<dbReference type="AlphaFoldDB" id="A0A7D4DVQ3"/>
<dbReference type="CDD" id="cd02440">
    <property type="entry name" value="AdoMet_MTases"/>
    <property type="match status" value="1"/>
</dbReference>
<name>A0A7D4DVQ3_9BURK</name>
<dbReference type="GO" id="GO:0032259">
    <property type="term" value="P:methylation"/>
    <property type="evidence" value="ECO:0007669"/>
    <property type="project" value="UniProtKB-KW"/>
</dbReference>
<sequence>MNASPGDRVFSGSIPQYYQRYMVPLVFQPYAADIAARTAALRPAAVLEIAAGTGVVTRQLADQLPESTAIVATDLNPAMLEQAQALGTGRAVTWRQADALRLPFEDQAFDAVVCQFGYMFLPDKAAAFAEARRVLRPGGTFLFNVWDRIEDNVFADTVEQALARLFPGDPPKFMSRIPHGYYDAAVIGADLARAGFSGRQALETIAFESRADTPQTAAIAYCQGTPLRNEIEARGADMLEQAVHVATDALHARYGAGPIAGKIQAHVITAPRSA</sequence>
<dbReference type="Proteomes" id="UP000500970">
    <property type="component" value="Chromosome"/>
</dbReference>